<accession>A0A0E0MNT4</accession>
<evidence type="ECO:0000313" key="1">
    <source>
        <dbReference type="EnsemblPlants" id="OPUNC12G14880.1"/>
    </source>
</evidence>
<reference evidence="1" key="1">
    <citation type="submission" date="2015-04" db="UniProtKB">
        <authorList>
            <consortium name="EnsemblPlants"/>
        </authorList>
    </citation>
    <scope>IDENTIFICATION</scope>
</reference>
<protein>
    <submittedName>
        <fullName evidence="1">Uncharacterized protein</fullName>
    </submittedName>
</protein>
<organism evidence="1">
    <name type="scientific">Oryza punctata</name>
    <name type="common">Red rice</name>
    <dbReference type="NCBI Taxonomy" id="4537"/>
    <lineage>
        <taxon>Eukaryota</taxon>
        <taxon>Viridiplantae</taxon>
        <taxon>Streptophyta</taxon>
        <taxon>Embryophyta</taxon>
        <taxon>Tracheophyta</taxon>
        <taxon>Spermatophyta</taxon>
        <taxon>Magnoliopsida</taxon>
        <taxon>Liliopsida</taxon>
        <taxon>Poales</taxon>
        <taxon>Poaceae</taxon>
        <taxon>BOP clade</taxon>
        <taxon>Oryzoideae</taxon>
        <taxon>Oryzeae</taxon>
        <taxon>Oryzinae</taxon>
        <taxon>Oryza</taxon>
    </lineage>
</organism>
<dbReference type="Proteomes" id="UP000026962">
    <property type="component" value="Chromosome 12"/>
</dbReference>
<dbReference type="HOGENOM" id="CLU_2065310_0_0_1"/>
<keyword evidence="2" id="KW-1185">Reference proteome</keyword>
<evidence type="ECO:0000313" key="2">
    <source>
        <dbReference type="Proteomes" id="UP000026962"/>
    </source>
</evidence>
<dbReference type="Gramene" id="OPUNC12G14880.1">
    <property type="protein sequence ID" value="OPUNC12G14880.1"/>
    <property type="gene ID" value="OPUNC12G14880"/>
</dbReference>
<dbReference type="EnsemblPlants" id="OPUNC12G14880.1">
    <property type="protein sequence ID" value="OPUNC12G14880.1"/>
    <property type="gene ID" value="OPUNC12G14880"/>
</dbReference>
<proteinExistence type="predicted"/>
<sequence length="119" mass="12834">MHSLISCFSLSLHYILEFTTYNNPRRCLAAVEAATVALAAKAAAAAETCTLTWQRRPQTLQQLWSSASHLGRSNLRGLARQQSLVRLSMAAAVAPAANAIPATAKGDGDLHQHADDMYK</sequence>
<name>A0A0E0MNT4_ORYPU</name>
<reference evidence="1" key="2">
    <citation type="submission" date="2018-05" db="EMBL/GenBank/DDBJ databases">
        <title>OpunRS2 (Oryza punctata Reference Sequence Version 2).</title>
        <authorList>
            <person name="Zhang J."/>
            <person name="Kudrna D."/>
            <person name="Lee S."/>
            <person name="Talag J."/>
            <person name="Welchert J."/>
            <person name="Wing R.A."/>
        </authorList>
    </citation>
    <scope>NUCLEOTIDE SEQUENCE [LARGE SCALE GENOMIC DNA]</scope>
</reference>
<dbReference type="AlphaFoldDB" id="A0A0E0MNT4"/>